<dbReference type="EMBL" id="NPEF01000009">
    <property type="protein sequence ID" value="PJZ94612.1"/>
    <property type="molecule type" value="Genomic_DNA"/>
</dbReference>
<feature type="transmembrane region" description="Helical" evidence="1">
    <location>
        <begin position="130"/>
        <end position="150"/>
    </location>
</feature>
<feature type="transmembrane region" description="Helical" evidence="1">
    <location>
        <begin position="334"/>
        <end position="355"/>
    </location>
</feature>
<evidence type="ECO:0000256" key="1">
    <source>
        <dbReference type="SAM" id="Phobius"/>
    </source>
</evidence>
<feature type="transmembrane region" description="Helical" evidence="1">
    <location>
        <begin position="305"/>
        <end position="327"/>
    </location>
</feature>
<keyword evidence="1" id="KW-0472">Membrane</keyword>
<comment type="caution">
    <text evidence="3">The sequence shown here is derived from an EMBL/GenBank/DDBJ whole genome shotgun (WGS) entry which is preliminary data.</text>
</comment>
<dbReference type="PANTHER" id="PTHR34289">
    <property type="entry name" value="PROTEIN, PUTATIVE (DUF819)-RELATED"/>
    <property type="match status" value="1"/>
</dbReference>
<reference evidence="2 4" key="2">
    <citation type="journal article" date="2018" name="Microb. Genom.">
        <title>Deciphering the unexplored Leptospira diversity from soils uncovers genomic evolution to virulence.</title>
        <authorList>
            <person name="Thibeaux R."/>
            <person name="Iraola G."/>
            <person name="Ferres I."/>
            <person name="Bierque E."/>
            <person name="Girault D."/>
            <person name="Soupe-Gilbert M.E."/>
            <person name="Picardeau M."/>
            <person name="Goarant C."/>
        </authorList>
    </citation>
    <scope>NUCLEOTIDE SEQUENCE [LARGE SCALE GENOMIC DNA]</scope>
    <source>
        <strain evidence="2 4">ATI7-C-A5</strain>
    </source>
</reference>
<organism evidence="3">
    <name type="scientific">Leptospira ellisii</name>
    <dbReference type="NCBI Taxonomy" id="2023197"/>
    <lineage>
        <taxon>Bacteria</taxon>
        <taxon>Pseudomonadati</taxon>
        <taxon>Spirochaetota</taxon>
        <taxon>Spirochaetia</taxon>
        <taxon>Leptospirales</taxon>
        <taxon>Leptospiraceae</taxon>
        <taxon>Leptospira</taxon>
    </lineage>
</organism>
<feature type="transmembrane region" description="Helical" evidence="1">
    <location>
        <begin position="247"/>
        <end position="265"/>
    </location>
</feature>
<dbReference type="Proteomes" id="UP000232122">
    <property type="component" value="Unassembled WGS sequence"/>
</dbReference>
<feature type="transmembrane region" description="Helical" evidence="1">
    <location>
        <begin position="156"/>
        <end position="177"/>
    </location>
</feature>
<gene>
    <name evidence="2" type="ORF">CH379_001345</name>
    <name evidence="3" type="ORF">CH379_01620</name>
</gene>
<dbReference type="InterPro" id="IPR008537">
    <property type="entry name" value="DUF819"/>
</dbReference>
<keyword evidence="4" id="KW-1185">Reference proteome</keyword>
<proteinExistence type="predicted"/>
<dbReference type="PANTHER" id="PTHR34289:SF8">
    <property type="entry name" value="DUF819 DOMAIN-CONTAINING PROTEIN"/>
    <property type="match status" value="1"/>
</dbReference>
<feature type="transmembrane region" description="Helical" evidence="1">
    <location>
        <begin position="361"/>
        <end position="386"/>
    </location>
</feature>
<evidence type="ECO:0000313" key="4">
    <source>
        <dbReference type="Proteomes" id="UP000232122"/>
    </source>
</evidence>
<accession>A0A2N0BDI0</accession>
<evidence type="ECO:0000313" key="2">
    <source>
        <dbReference type="EMBL" id="MDV6234274.1"/>
    </source>
</evidence>
<reference evidence="2" key="3">
    <citation type="submission" date="2023-10" db="EMBL/GenBank/DDBJ databases">
        <authorList>
            <person name="Picardeau M."/>
            <person name="Thibeaux R."/>
        </authorList>
    </citation>
    <scope>NUCLEOTIDE SEQUENCE</scope>
    <source>
        <strain evidence="2">ATI7-C-A5</strain>
    </source>
</reference>
<feature type="transmembrane region" description="Helical" evidence="1">
    <location>
        <begin position="31"/>
        <end position="51"/>
    </location>
</feature>
<sequence>MESIVSILCAVFLTLFLLLFPWLAIRLTKTVKWIGILGPVSVCYIAGILLGNFVPKGWLPKEIPLTFADVTIPLAIPLLLSSTDFRKGLGEARLALFSFLLSAVSVAIVSGVAGYYYAGIHPETSKIASMLSGMYTGGTPNLNAIGMALGTAKETIALVNTVDIVIGGLYLLFLLTFGKKFFSLFLKPEENKTNSVGEIPEEQKTLEKPHTPVLWKNLILPNGIGLLLAVVGFGVSIAFTFLIFSSLYAPSILLGITTWGIGISFHSKVRQLKTYEFGSYLILVFSTAIGFLANLEELKRDFGPVLIILITILTGSVLLHLLLGVVFRIPVDTWIITSVSSIYGPAFVPPVAQAIGNKGILVVGILTGLIGYAIGNYLGIGLYTLLRTLGV</sequence>
<feature type="transmembrane region" description="Helical" evidence="1">
    <location>
        <begin position="277"/>
        <end position="293"/>
    </location>
</feature>
<feature type="transmembrane region" description="Helical" evidence="1">
    <location>
        <begin position="63"/>
        <end position="82"/>
    </location>
</feature>
<dbReference type="OrthoDB" id="653763at2"/>
<dbReference type="EMBL" id="NPEF02000001">
    <property type="protein sequence ID" value="MDV6234274.1"/>
    <property type="molecule type" value="Genomic_DNA"/>
</dbReference>
<keyword evidence="1" id="KW-1133">Transmembrane helix</keyword>
<name>A0A2N0BDI0_9LEPT</name>
<feature type="transmembrane region" description="Helical" evidence="1">
    <location>
        <begin position="218"/>
        <end position="241"/>
    </location>
</feature>
<feature type="transmembrane region" description="Helical" evidence="1">
    <location>
        <begin position="94"/>
        <end position="118"/>
    </location>
</feature>
<dbReference type="AlphaFoldDB" id="A0A2N0BDI0"/>
<dbReference type="Pfam" id="PF05684">
    <property type="entry name" value="DUF819"/>
    <property type="match status" value="1"/>
</dbReference>
<protein>
    <submittedName>
        <fullName evidence="2">DUF819 family protein</fullName>
    </submittedName>
</protein>
<evidence type="ECO:0000313" key="3">
    <source>
        <dbReference type="EMBL" id="PJZ94612.1"/>
    </source>
</evidence>
<reference evidence="3" key="1">
    <citation type="submission" date="2017-07" db="EMBL/GenBank/DDBJ databases">
        <title>Leptospira spp. isolated from tropical soils.</title>
        <authorList>
            <person name="Thibeaux R."/>
            <person name="Iraola G."/>
            <person name="Ferres I."/>
            <person name="Bierque E."/>
            <person name="Girault D."/>
            <person name="Soupe-Gilbert M.-E."/>
            <person name="Picardeau M."/>
            <person name="Goarant C."/>
        </authorList>
    </citation>
    <scope>NUCLEOTIDE SEQUENCE [LARGE SCALE GENOMIC DNA]</scope>
    <source>
        <strain evidence="3">ATI7-C-A5</strain>
    </source>
</reference>
<keyword evidence="1" id="KW-0812">Transmembrane</keyword>
<dbReference type="RefSeq" id="WP_100764519.1">
    <property type="nucleotide sequence ID" value="NZ_NPEF02000001.1"/>
</dbReference>
<feature type="transmembrane region" description="Helical" evidence="1">
    <location>
        <begin position="7"/>
        <end position="25"/>
    </location>
</feature>